<dbReference type="AlphaFoldDB" id="A0A2H3BWP6"/>
<evidence type="ECO:0000313" key="1">
    <source>
        <dbReference type="EMBL" id="PBK71402.1"/>
    </source>
</evidence>
<organism evidence="1 2">
    <name type="scientific">Armillaria solidipes</name>
    <dbReference type="NCBI Taxonomy" id="1076256"/>
    <lineage>
        <taxon>Eukaryota</taxon>
        <taxon>Fungi</taxon>
        <taxon>Dikarya</taxon>
        <taxon>Basidiomycota</taxon>
        <taxon>Agaricomycotina</taxon>
        <taxon>Agaricomycetes</taxon>
        <taxon>Agaricomycetidae</taxon>
        <taxon>Agaricales</taxon>
        <taxon>Marasmiineae</taxon>
        <taxon>Physalacriaceae</taxon>
        <taxon>Armillaria</taxon>
    </lineage>
</organism>
<accession>A0A2H3BWP6</accession>
<gene>
    <name evidence="1" type="ORF">ARMSODRAFT_1017306</name>
</gene>
<name>A0A2H3BWP6_9AGAR</name>
<keyword evidence="2" id="KW-1185">Reference proteome</keyword>
<protein>
    <submittedName>
        <fullName evidence="1">Uncharacterized protein</fullName>
    </submittedName>
</protein>
<dbReference type="EMBL" id="KZ293424">
    <property type="protein sequence ID" value="PBK71402.1"/>
    <property type="molecule type" value="Genomic_DNA"/>
</dbReference>
<evidence type="ECO:0000313" key="2">
    <source>
        <dbReference type="Proteomes" id="UP000218334"/>
    </source>
</evidence>
<dbReference type="Proteomes" id="UP000218334">
    <property type="component" value="Unassembled WGS sequence"/>
</dbReference>
<sequence>MLTNGLVIECESNRNAMNAQKPNLLHTGIVYGCNSIQPVFAQLHVLNANNCSHTPEAFDLNQYLQDEYAYLDYLKYARSYKDPVEEVIIFHSGSQVLSYDFSSLNLVNKLVSALVMDDFADVLKWHGNVVVLSVVAEKVKSFHQCEQEIEHVNAVVHNYIRFFLGKRYGWLKEFQACSSQQTKITTDVGS</sequence>
<proteinExistence type="predicted"/>
<reference evidence="2" key="1">
    <citation type="journal article" date="2017" name="Nat. Ecol. Evol.">
        <title>Genome expansion and lineage-specific genetic innovations in the forest pathogenic fungi Armillaria.</title>
        <authorList>
            <person name="Sipos G."/>
            <person name="Prasanna A.N."/>
            <person name="Walter M.C."/>
            <person name="O'Connor E."/>
            <person name="Balint B."/>
            <person name="Krizsan K."/>
            <person name="Kiss B."/>
            <person name="Hess J."/>
            <person name="Varga T."/>
            <person name="Slot J."/>
            <person name="Riley R."/>
            <person name="Boka B."/>
            <person name="Rigling D."/>
            <person name="Barry K."/>
            <person name="Lee J."/>
            <person name="Mihaltcheva S."/>
            <person name="LaButti K."/>
            <person name="Lipzen A."/>
            <person name="Waldron R."/>
            <person name="Moloney N.M."/>
            <person name="Sperisen C."/>
            <person name="Kredics L."/>
            <person name="Vagvoelgyi C."/>
            <person name="Patrignani A."/>
            <person name="Fitzpatrick D."/>
            <person name="Nagy I."/>
            <person name="Doyle S."/>
            <person name="Anderson J.B."/>
            <person name="Grigoriev I.V."/>
            <person name="Gueldener U."/>
            <person name="Muensterkoetter M."/>
            <person name="Nagy L.G."/>
        </authorList>
    </citation>
    <scope>NUCLEOTIDE SEQUENCE [LARGE SCALE GENOMIC DNA]</scope>
    <source>
        <strain evidence="2">28-4</strain>
    </source>
</reference>